<evidence type="ECO:0000313" key="1">
    <source>
        <dbReference type="EMBL" id="MCK9877074.1"/>
    </source>
</evidence>
<comment type="caution">
    <text evidence="1">The sequence shown here is derived from an EMBL/GenBank/DDBJ whole genome shotgun (WGS) entry which is preliminary data.</text>
</comment>
<evidence type="ECO:0000313" key="2">
    <source>
        <dbReference type="Proteomes" id="UP001201873"/>
    </source>
</evidence>
<dbReference type="RefSeq" id="WP_248825365.1">
    <property type="nucleotide sequence ID" value="NZ_JALKFT010000014.1"/>
</dbReference>
<dbReference type="Proteomes" id="UP001201873">
    <property type="component" value="Unassembled WGS sequence"/>
</dbReference>
<name>A0ABT0K0L2_9ACTN</name>
<accession>A0ABT0K0L2</accession>
<dbReference type="EMBL" id="JALKFT010000014">
    <property type="protein sequence ID" value="MCK9877074.1"/>
    <property type="molecule type" value="Genomic_DNA"/>
</dbReference>
<gene>
    <name evidence="1" type="ORF">MXD59_15045</name>
</gene>
<protein>
    <submittedName>
        <fullName evidence="1">Uncharacterized protein</fullName>
    </submittedName>
</protein>
<dbReference type="SUPFAM" id="SSF159245">
    <property type="entry name" value="AttH-like"/>
    <property type="match status" value="1"/>
</dbReference>
<sequence>MAPKDIGALTGADESLNHQIVDTFATVAESDLAWTEKIWGSLASTDGSLQVDFGLGKYRNRGVIDGFAGVSRGREQWTVRGSRELRSAPDETTVGPIEYEVLDSLKQVRFRLAPNDVQPISFDLVLTGVTPPFFEDRNLVRNRNSGRLDINVVRYHQGGHVRGSVTVDGETVEIDDDSWFGFRDHSWGIRQSVGVQPSDLIQNAAAQPGATAGHAADRSGMKWTPAFLRRPDGSYYEMAVFVAQGAWGYASAYVNEASGAQTRIRDAEVHISYDPRTRFVRGGELHLVTEAGDRRVIEVEALGESGFFLKTGGYGSWGSHIHGSWMGPLHLEGDYIDDCWFGKHARELGQLRDTPIRVREGDAVGYGIMESIVHGVWPELGLTAETDYRASYSA</sequence>
<reference evidence="1 2" key="1">
    <citation type="submission" date="2022-04" db="EMBL/GenBank/DDBJ databases">
        <title>Genome diversity in the genus Frankia.</title>
        <authorList>
            <person name="Carlos-Shanley C."/>
            <person name="Hahn D."/>
        </authorList>
    </citation>
    <scope>NUCLEOTIDE SEQUENCE [LARGE SCALE GENOMIC DNA]</scope>
    <source>
        <strain evidence="1 2">Ag45/Mut15</strain>
    </source>
</reference>
<keyword evidence="2" id="KW-1185">Reference proteome</keyword>
<organism evidence="1 2">
    <name type="scientific">Frankia umida</name>
    <dbReference type="NCBI Taxonomy" id="573489"/>
    <lineage>
        <taxon>Bacteria</taxon>
        <taxon>Bacillati</taxon>
        <taxon>Actinomycetota</taxon>
        <taxon>Actinomycetes</taxon>
        <taxon>Frankiales</taxon>
        <taxon>Frankiaceae</taxon>
        <taxon>Frankia</taxon>
    </lineage>
</organism>
<proteinExistence type="predicted"/>